<feature type="non-terminal residue" evidence="1">
    <location>
        <position position="1"/>
    </location>
</feature>
<dbReference type="Proteomes" id="UP000525432">
    <property type="component" value="Unassembled WGS sequence"/>
</dbReference>
<gene>
    <name evidence="1" type="ORF">H0901_17425</name>
</gene>
<name>A0A841V7Q1_MICAE</name>
<dbReference type="AlphaFoldDB" id="A0A841V7Q1"/>
<dbReference type="RefSeq" id="WP_185240613.1">
    <property type="nucleotide sequence ID" value="NZ_JACEGC010000104.1"/>
</dbReference>
<dbReference type="EMBL" id="JACEGC010000104">
    <property type="protein sequence ID" value="MBC1196980.1"/>
    <property type="molecule type" value="Genomic_DNA"/>
</dbReference>
<evidence type="ECO:0000313" key="1">
    <source>
        <dbReference type="EMBL" id="MBC1196980.1"/>
    </source>
</evidence>
<organism evidence="1 2">
    <name type="scientific">Microcystis aeruginosa BLCC-F158</name>
    <dbReference type="NCBI Taxonomy" id="2755316"/>
    <lineage>
        <taxon>Bacteria</taxon>
        <taxon>Bacillati</taxon>
        <taxon>Cyanobacteriota</taxon>
        <taxon>Cyanophyceae</taxon>
        <taxon>Oscillatoriophycideae</taxon>
        <taxon>Chroococcales</taxon>
        <taxon>Microcystaceae</taxon>
        <taxon>Microcystis</taxon>
    </lineage>
</organism>
<comment type="caution">
    <text evidence="1">The sequence shown here is derived from an EMBL/GenBank/DDBJ whole genome shotgun (WGS) entry which is preliminary data.</text>
</comment>
<reference evidence="1 2" key="1">
    <citation type="submission" date="2020-07" db="EMBL/GenBank/DDBJ databases">
        <title>Genomes of two Microcystis aeruginosa (Cyanobacteria) strains from Florida (USA) with disparate toxicogenic potential.</title>
        <authorList>
            <person name="Lefler F.W."/>
            <person name="Barbosa M."/>
            <person name="Berthold D.E."/>
            <person name="Laughinghouse H.D. IV."/>
        </authorList>
    </citation>
    <scope>NUCLEOTIDE SEQUENCE [LARGE SCALE GENOMIC DNA]</scope>
    <source>
        <strain evidence="1 2">BLCCF158</strain>
    </source>
</reference>
<dbReference type="NCBIfam" id="TIGR04153">
    <property type="entry name" value="cyanosortA_assc"/>
    <property type="match status" value="1"/>
</dbReference>
<protein>
    <submittedName>
        <fullName evidence="1">Cyanoexosortase A system-associated protein</fullName>
    </submittedName>
</protein>
<dbReference type="InterPro" id="IPR026411">
    <property type="entry name" value="Cyanosort_A_assoc"/>
</dbReference>
<accession>A0A841V7Q1</accession>
<sequence>ILKHPTVQSSPPEDMKGKMGEIEGVGFHVTFVHRQRAYLSSCINPRGASTVTPEQFKHNRNTHDSQLNRLFPVLLGREDWQDYRCLWAHLSVPLTELSPEEAYSSLETAWQSWYHWWSSRFPKP</sequence>
<proteinExistence type="predicted"/>
<evidence type="ECO:0000313" key="2">
    <source>
        <dbReference type="Proteomes" id="UP000525432"/>
    </source>
</evidence>